<accession>A0ABX0RXM3</accession>
<name>A0ABX0RXM3_9GAMM</name>
<gene>
    <name evidence="2" type="ORF">F3J37_27225</name>
</gene>
<dbReference type="SUPFAM" id="SSF56672">
    <property type="entry name" value="DNA/RNA polymerases"/>
    <property type="match status" value="1"/>
</dbReference>
<dbReference type="InterPro" id="IPR001126">
    <property type="entry name" value="UmuC"/>
</dbReference>
<comment type="caution">
    <text evidence="2">The sequence shown here is derived from an EMBL/GenBank/DDBJ whole genome shotgun (WGS) entry which is preliminary data.</text>
</comment>
<dbReference type="EMBL" id="VWXC01000041">
    <property type="protein sequence ID" value="NIG22343.1"/>
    <property type="molecule type" value="Genomic_DNA"/>
</dbReference>
<dbReference type="Gene3D" id="3.40.1170.60">
    <property type="match status" value="1"/>
</dbReference>
<dbReference type="Proteomes" id="UP001515780">
    <property type="component" value="Unassembled WGS sequence"/>
</dbReference>
<sequence length="48" mass="5323">MFGLVNSFYASCEVLFRLGLRDKPVVVLPNNDGCVIVRSAGYVESKMK</sequence>
<evidence type="ECO:0000313" key="3">
    <source>
        <dbReference type="Proteomes" id="UP001515780"/>
    </source>
</evidence>
<feature type="domain" description="UmuC" evidence="1">
    <location>
        <begin position="5"/>
        <end position="39"/>
    </location>
</feature>
<evidence type="ECO:0000259" key="1">
    <source>
        <dbReference type="PROSITE" id="PS50173"/>
    </source>
</evidence>
<reference evidence="2 3" key="1">
    <citation type="journal article" date="2019" name="bioRxiv">
        <title>Bacteria contribute to plant secondary compound degradation in a generalist herbivore system.</title>
        <authorList>
            <person name="Francoeur C.B."/>
            <person name="Khadempour L."/>
            <person name="Moreira-Soto R.D."/>
            <person name="Gotting K."/>
            <person name="Book A.J."/>
            <person name="Pinto-Tomas A.A."/>
            <person name="Keefover-Ring K."/>
            <person name="Currie C.R."/>
        </authorList>
    </citation>
    <scope>NUCLEOTIDE SEQUENCE [LARGE SCALE GENOMIC DNA]</scope>
    <source>
        <strain evidence="2">Al-1710</strain>
    </source>
</reference>
<evidence type="ECO:0000313" key="2">
    <source>
        <dbReference type="EMBL" id="NIG22343.1"/>
    </source>
</evidence>
<dbReference type="InterPro" id="IPR043502">
    <property type="entry name" value="DNA/RNA_pol_sf"/>
</dbReference>
<keyword evidence="3" id="KW-1185">Reference proteome</keyword>
<organism evidence="2 3">
    <name type="scientific">Candidatus Pantoea communis</name>
    <dbReference type="NCBI Taxonomy" id="2608354"/>
    <lineage>
        <taxon>Bacteria</taxon>
        <taxon>Pseudomonadati</taxon>
        <taxon>Pseudomonadota</taxon>
        <taxon>Gammaproteobacteria</taxon>
        <taxon>Enterobacterales</taxon>
        <taxon>Erwiniaceae</taxon>
        <taxon>Pantoea</taxon>
    </lineage>
</organism>
<protein>
    <submittedName>
        <fullName evidence="2">DNA repair protein</fullName>
    </submittedName>
</protein>
<proteinExistence type="predicted"/>
<dbReference type="Pfam" id="PF00817">
    <property type="entry name" value="IMS"/>
    <property type="match status" value="1"/>
</dbReference>
<dbReference type="PROSITE" id="PS50173">
    <property type="entry name" value="UMUC"/>
    <property type="match status" value="1"/>
</dbReference>